<evidence type="ECO:0000256" key="17">
    <source>
        <dbReference type="SAM" id="Coils"/>
    </source>
</evidence>
<evidence type="ECO:0000256" key="8">
    <source>
        <dbReference type="ARBA" id="ARBA00022643"/>
    </source>
</evidence>
<keyword evidence="14" id="KW-0157">Chromophore</keyword>
<dbReference type="GO" id="GO:0005524">
    <property type="term" value="F:ATP binding"/>
    <property type="evidence" value="ECO:0007669"/>
    <property type="project" value="UniProtKB-KW"/>
</dbReference>
<keyword evidence="13" id="KW-0067">ATP-binding</keyword>
<evidence type="ECO:0000256" key="5">
    <source>
        <dbReference type="ARBA" id="ARBA00022553"/>
    </source>
</evidence>
<dbReference type="Gene3D" id="3.30.450.20">
    <property type="entry name" value="PAS domain"/>
    <property type="match status" value="1"/>
</dbReference>
<evidence type="ECO:0000313" key="20">
    <source>
        <dbReference type="EMBL" id="TNC05169.1"/>
    </source>
</evidence>
<reference evidence="20 21" key="1">
    <citation type="submission" date="2019-06" db="EMBL/GenBank/DDBJ databases">
        <title>Genome of Methylobacterium sp. 17Sr1-39.</title>
        <authorList>
            <person name="Seo T."/>
        </authorList>
    </citation>
    <scope>NUCLEOTIDE SEQUENCE [LARGE SCALE GENOMIC DNA]</scope>
    <source>
        <strain evidence="20 21">17Sr1-39</strain>
    </source>
</reference>
<dbReference type="SUPFAM" id="SSF55785">
    <property type="entry name" value="PYP-like sensor domain (PAS domain)"/>
    <property type="match status" value="1"/>
</dbReference>
<dbReference type="InterPro" id="IPR011102">
    <property type="entry name" value="Sig_transdc_His_kinase_HWE"/>
</dbReference>
<evidence type="ECO:0000256" key="3">
    <source>
        <dbReference type="ARBA" id="ARBA00021740"/>
    </source>
</evidence>
<feature type="coiled-coil region" evidence="17">
    <location>
        <begin position="30"/>
        <end position="78"/>
    </location>
</feature>
<evidence type="ECO:0000256" key="14">
    <source>
        <dbReference type="ARBA" id="ARBA00022991"/>
    </source>
</evidence>
<dbReference type="InterPro" id="IPR000014">
    <property type="entry name" value="PAS"/>
</dbReference>
<evidence type="ECO:0000256" key="11">
    <source>
        <dbReference type="ARBA" id="ARBA00022741"/>
    </source>
</evidence>
<keyword evidence="15" id="KW-0843">Virulence</keyword>
<dbReference type="InterPro" id="IPR036890">
    <property type="entry name" value="HATPase_C_sf"/>
</dbReference>
<feature type="region of interest" description="Disordered" evidence="18">
    <location>
        <begin position="1"/>
        <end position="29"/>
    </location>
</feature>
<proteinExistence type="predicted"/>
<dbReference type="AlphaFoldDB" id="A0A5C4L682"/>
<comment type="catalytic activity">
    <reaction evidence="1">
        <text>ATP + protein L-histidine = ADP + protein N-phospho-L-histidine.</text>
        <dbReference type="EC" id="2.7.13.3"/>
    </reaction>
</comment>
<organism evidence="20 21">
    <name type="scientific">Methylobacterium terricola</name>
    <dbReference type="NCBI Taxonomy" id="2583531"/>
    <lineage>
        <taxon>Bacteria</taxon>
        <taxon>Pseudomonadati</taxon>
        <taxon>Pseudomonadota</taxon>
        <taxon>Alphaproteobacteria</taxon>
        <taxon>Hyphomicrobiales</taxon>
        <taxon>Methylobacteriaceae</taxon>
        <taxon>Methylobacterium</taxon>
    </lineage>
</organism>
<evidence type="ECO:0000256" key="9">
    <source>
        <dbReference type="ARBA" id="ARBA00022679"/>
    </source>
</evidence>
<evidence type="ECO:0000256" key="1">
    <source>
        <dbReference type="ARBA" id="ARBA00000085"/>
    </source>
</evidence>
<dbReference type="CDD" id="cd00130">
    <property type="entry name" value="PAS"/>
    <property type="match status" value="1"/>
</dbReference>
<protein>
    <recommendedName>
        <fullName evidence="3">Blue-light-activated histidine kinase</fullName>
        <ecNumber evidence="2">2.7.13.3</ecNumber>
    </recommendedName>
</protein>
<dbReference type="OrthoDB" id="9760752at2"/>
<evidence type="ECO:0000256" key="4">
    <source>
        <dbReference type="ARBA" id="ARBA00022543"/>
    </source>
</evidence>
<dbReference type="InterPro" id="IPR013655">
    <property type="entry name" value="PAS_fold_3"/>
</dbReference>
<keyword evidence="4" id="KW-0600">Photoreceptor protein</keyword>
<dbReference type="RefSeq" id="WP_139040823.1">
    <property type="nucleotide sequence ID" value="NZ_VDDA01000067.1"/>
</dbReference>
<dbReference type="InterPro" id="IPR001610">
    <property type="entry name" value="PAC"/>
</dbReference>
<dbReference type="Pfam" id="PF08447">
    <property type="entry name" value="PAS_3"/>
    <property type="match status" value="1"/>
</dbReference>
<sequence>MMPTRPSQQNTSTRTSHQQSPGEQQLPASLEELAAENARLRMFLDESEQSAERGRLLFAEARAEQARLEIELSRSRDDLQLLTTAIPQLVWRSHDEGRWTSGSPQWQAYTGQTDPRSTGRGWLDIVHPDDRDHTMQAWHAARARGELAVEHRLRRESDGTYRWFQTRAVPRRETAGAIQEWFGISTEIHELKALQDRQGILLAELQQQARKALAGIRSLVRHSAEPHSSSADYVAHLDGRLNAFARVVSAVARDPSGGIALGGLITDELLACVGAQDDRVRVAGPHLLLQSKAAEVFGLAVHELATNALKYGALATNRGQVQISWRVEDNEGAPQLVLMWRESRLSQPIAPPAHRGFGLTMLESTLPRELHAQTTVDFASDGLICTMILPFERSVYAASAQV</sequence>
<dbReference type="NCBIfam" id="TIGR00229">
    <property type="entry name" value="sensory_box"/>
    <property type="match status" value="1"/>
</dbReference>
<gene>
    <name evidence="20" type="ORF">FF100_36070</name>
</gene>
<keyword evidence="8" id="KW-0288">FMN</keyword>
<keyword evidence="9" id="KW-0808">Transferase</keyword>
<dbReference type="Gene3D" id="3.30.565.10">
    <property type="entry name" value="Histidine kinase-like ATPase, C-terminal domain"/>
    <property type="match status" value="1"/>
</dbReference>
<dbReference type="SMART" id="SM00911">
    <property type="entry name" value="HWE_HK"/>
    <property type="match status" value="1"/>
</dbReference>
<evidence type="ECO:0000256" key="12">
    <source>
        <dbReference type="ARBA" id="ARBA00022777"/>
    </source>
</evidence>
<evidence type="ECO:0000256" key="2">
    <source>
        <dbReference type="ARBA" id="ARBA00012438"/>
    </source>
</evidence>
<evidence type="ECO:0000256" key="10">
    <source>
        <dbReference type="ARBA" id="ARBA00022737"/>
    </source>
</evidence>
<accession>A0A5C4L682</accession>
<dbReference type="GO" id="GO:0009881">
    <property type="term" value="F:photoreceptor activity"/>
    <property type="evidence" value="ECO:0007669"/>
    <property type="project" value="UniProtKB-KW"/>
</dbReference>
<keyword evidence="11" id="KW-0547">Nucleotide-binding</keyword>
<keyword evidence="16" id="KW-0675">Receptor</keyword>
<evidence type="ECO:0000256" key="18">
    <source>
        <dbReference type="SAM" id="MobiDB-lite"/>
    </source>
</evidence>
<dbReference type="FunFam" id="3.30.450.20:FF:000099">
    <property type="entry name" value="Sensory box sensor histidine kinase"/>
    <property type="match status" value="1"/>
</dbReference>
<comment type="caution">
    <text evidence="20">The sequence shown here is derived from an EMBL/GenBank/DDBJ whole genome shotgun (WGS) entry which is preliminary data.</text>
</comment>
<evidence type="ECO:0000256" key="6">
    <source>
        <dbReference type="ARBA" id="ARBA00022606"/>
    </source>
</evidence>
<keyword evidence="17" id="KW-0175">Coiled coil</keyword>
<dbReference type="GO" id="GO:0004673">
    <property type="term" value="F:protein histidine kinase activity"/>
    <property type="evidence" value="ECO:0007669"/>
    <property type="project" value="UniProtKB-EC"/>
</dbReference>
<feature type="domain" description="PAC" evidence="19">
    <location>
        <begin position="147"/>
        <end position="200"/>
    </location>
</feature>
<evidence type="ECO:0000259" key="19">
    <source>
        <dbReference type="PROSITE" id="PS50113"/>
    </source>
</evidence>
<keyword evidence="7" id="KW-0285">Flavoprotein</keyword>
<feature type="compositionally biased region" description="Polar residues" evidence="18">
    <location>
        <begin position="1"/>
        <end position="27"/>
    </location>
</feature>
<keyword evidence="6" id="KW-0716">Sensory transduction</keyword>
<dbReference type="EMBL" id="VDDA01000067">
    <property type="protein sequence ID" value="TNC05169.1"/>
    <property type="molecule type" value="Genomic_DNA"/>
</dbReference>
<dbReference type="InterPro" id="IPR000700">
    <property type="entry name" value="PAS-assoc_C"/>
</dbReference>
<keyword evidence="10" id="KW-0677">Repeat</keyword>
<keyword evidence="5" id="KW-0597">Phosphoprotein</keyword>
<keyword evidence="12" id="KW-0418">Kinase</keyword>
<name>A0A5C4L682_9HYPH</name>
<dbReference type="Pfam" id="PF07536">
    <property type="entry name" value="HWE_HK"/>
    <property type="match status" value="1"/>
</dbReference>
<evidence type="ECO:0000256" key="7">
    <source>
        <dbReference type="ARBA" id="ARBA00022630"/>
    </source>
</evidence>
<evidence type="ECO:0000256" key="15">
    <source>
        <dbReference type="ARBA" id="ARBA00023026"/>
    </source>
</evidence>
<dbReference type="PANTHER" id="PTHR41523:SF8">
    <property type="entry name" value="ETHYLENE RESPONSE SENSOR PROTEIN"/>
    <property type="match status" value="1"/>
</dbReference>
<dbReference type="SMART" id="SM00086">
    <property type="entry name" value="PAC"/>
    <property type="match status" value="1"/>
</dbReference>
<dbReference type="PANTHER" id="PTHR41523">
    <property type="entry name" value="TWO-COMPONENT SYSTEM SENSOR PROTEIN"/>
    <property type="match status" value="1"/>
</dbReference>
<dbReference type="InterPro" id="IPR035965">
    <property type="entry name" value="PAS-like_dom_sf"/>
</dbReference>
<keyword evidence="21" id="KW-1185">Reference proteome</keyword>
<dbReference type="EC" id="2.7.13.3" evidence="2"/>
<evidence type="ECO:0000256" key="16">
    <source>
        <dbReference type="ARBA" id="ARBA00023170"/>
    </source>
</evidence>
<dbReference type="PROSITE" id="PS50113">
    <property type="entry name" value="PAC"/>
    <property type="match status" value="1"/>
</dbReference>
<evidence type="ECO:0000313" key="21">
    <source>
        <dbReference type="Proteomes" id="UP000305267"/>
    </source>
</evidence>
<evidence type="ECO:0000256" key="13">
    <source>
        <dbReference type="ARBA" id="ARBA00022840"/>
    </source>
</evidence>
<dbReference type="Proteomes" id="UP000305267">
    <property type="component" value="Unassembled WGS sequence"/>
</dbReference>